<evidence type="ECO:0000313" key="3">
    <source>
        <dbReference type="Proteomes" id="UP000265618"/>
    </source>
</evidence>
<organism evidence="2 3">
    <name type="scientific">Kipferlia bialata</name>
    <dbReference type="NCBI Taxonomy" id="797122"/>
    <lineage>
        <taxon>Eukaryota</taxon>
        <taxon>Metamonada</taxon>
        <taxon>Carpediemonas-like organisms</taxon>
        <taxon>Kipferlia</taxon>
    </lineage>
</organism>
<reference evidence="2 3" key="1">
    <citation type="journal article" date="2018" name="PLoS ONE">
        <title>The draft genome of Kipferlia bialata reveals reductive genome evolution in fornicate parasites.</title>
        <authorList>
            <person name="Tanifuji G."/>
            <person name="Takabayashi S."/>
            <person name="Kume K."/>
            <person name="Takagi M."/>
            <person name="Nakayama T."/>
            <person name="Kamikawa R."/>
            <person name="Inagaki Y."/>
            <person name="Hashimoto T."/>
        </authorList>
    </citation>
    <scope>NUCLEOTIDE SEQUENCE [LARGE SCALE GENOMIC DNA]</scope>
    <source>
        <strain evidence="2">NY0173</strain>
    </source>
</reference>
<comment type="caution">
    <text evidence="2">The sequence shown here is derived from an EMBL/GenBank/DDBJ whole genome shotgun (WGS) entry which is preliminary data.</text>
</comment>
<evidence type="ECO:0000256" key="1">
    <source>
        <dbReference type="SAM" id="MobiDB-lite"/>
    </source>
</evidence>
<name>A0A9K3CY87_9EUKA</name>
<dbReference type="EMBL" id="BDIP01001207">
    <property type="protein sequence ID" value="GIQ83854.1"/>
    <property type="molecule type" value="Genomic_DNA"/>
</dbReference>
<evidence type="ECO:0000313" key="2">
    <source>
        <dbReference type="EMBL" id="GIQ83854.1"/>
    </source>
</evidence>
<gene>
    <name evidence="2" type="ORF">KIPB_005249</name>
</gene>
<keyword evidence="3" id="KW-1185">Reference proteome</keyword>
<proteinExistence type="predicted"/>
<accession>A0A9K3CY87</accession>
<sequence length="739" mass="79185">MGGGGFKFRISDLLAVLVGLLLYPYLFRRRSEPVFVPLLSDHSYIDSTWYETSKLAPSVVHLSWETSRFRVHFPHVISTFMPRQGQSYVLAMCLYGLASDLAQSSRLASQRYSNAYESHSAAAVHGLSDMVHGAERQSEWAGRALSVSIPLLFTDTERRTSRPLNGEVVAIETGRLDPPPSPLDPYHPEAEAEAEGPIGVRQRYVGFLSSGLEVCIFPSELKRGVLWCKDLTQYWDAESTVSLEDFSLSLFADDTSAASGGGIVAVSAVAKQADGSAFVVLFGLASDDGSVLYSTVMEYPEAAPGMPIRPVAWTAVVAEDPTPSSASLSIENPHIGNSITEAPSDESVALLASAAASPSMQSNELRHGHGTHLVDARVQQPLPYESSAWLPAMWRKRKEQRSAYGRSKALAQLEAEGLRDVRERQGLSDTLILDSPHLVSVFNAADGVPLAVLQRAEGVTLVESGGGMRACYVSDTQAAFSRRTPAKRQGSYAHCLDITVGESGAPSYYHAWGRSLSASDVSSSLNQHHSGSISSLGGAFTIPTPVAGAPPLVLRRSVESEPNLVFVSAEGLLLCAGLDGETEWYLETGVVPDPAHTEVSVQELSPGFYVVVAELGDDLFVVNSHSGSLLLHLELPPILAEDKGQEVVPVPEGEAEADGEGVSQVQAVPSRGVFFGGLSPGKDSKTLFVSKGAKLDAYGFVSGSGGITDFWERLSLTLLCCVIAVVLFRFMPQTTTKVD</sequence>
<feature type="region of interest" description="Disordered" evidence="1">
    <location>
        <begin position="172"/>
        <end position="194"/>
    </location>
</feature>
<protein>
    <submittedName>
        <fullName evidence="2">Uncharacterized protein</fullName>
    </submittedName>
</protein>
<dbReference type="Proteomes" id="UP000265618">
    <property type="component" value="Unassembled WGS sequence"/>
</dbReference>
<dbReference type="AlphaFoldDB" id="A0A9K3CY87"/>